<feature type="domain" description="DUF2231" evidence="2">
    <location>
        <begin position="7"/>
        <end position="148"/>
    </location>
</feature>
<dbReference type="EMBL" id="JYIJ01000016">
    <property type="protein sequence ID" value="KWX04175.1"/>
    <property type="molecule type" value="Genomic_DNA"/>
</dbReference>
<evidence type="ECO:0000313" key="6">
    <source>
        <dbReference type="Proteomes" id="UP000070188"/>
    </source>
</evidence>
<evidence type="ECO:0000313" key="4">
    <source>
        <dbReference type="EMBL" id="KWX04175.1"/>
    </source>
</evidence>
<dbReference type="Proteomes" id="UP000070188">
    <property type="component" value="Unassembled WGS sequence"/>
</dbReference>
<dbReference type="AlphaFoldDB" id="A0A132MPK8"/>
<dbReference type="RefSeq" id="WP_066884709.1">
    <property type="nucleotide sequence ID" value="NZ_JYIJ01000016.1"/>
</dbReference>
<name>A0A132MPK8_9ACTN</name>
<evidence type="ECO:0000313" key="5">
    <source>
        <dbReference type="EMBL" id="KWX06907.1"/>
    </source>
</evidence>
<dbReference type="Proteomes" id="UP000070598">
    <property type="component" value="Unassembled WGS sequence"/>
</dbReference>
<evidence type="ECO:0000313" key="8">
    <source>
        <dbReference type="Proteomes" id="UP000070659"/>
    </source>
</evidence>
<dbReference type="Pfam" id="PF09990">
    <property type="entry name" value="DUF2231"/>
    <property type="match status" value="1"/>
</dbReference>
<accession>A0A132MPK8</accession>
<reference evidence="6" key="3">
    <citation type="submission" date="2015-04" db="EMBL/GenBank/DDBJ databases">
        <title>Physiological reanalysis, assessment of diazotrophy, and genome sequences of multiple isolates of Streptomyces thermoautotrophicus.</title>
        <authorList>
            <person name="MacKellar D.C."/>
            <person name="Lieber L."/>
            <person name="Norman J."/>
            <person name="Bolger A."/>
            <person name="Tobin C."/>
            <person name="Murray J.W."/>
            <person name="Chang R."/>
            <person name="Ford T."/>
            <person name="Nguyen P.Q."/>
            <person name="Woodward J."/>
            <person name="Permingeat H."/>
            <person name="Joshi N.S."/>
            <person name="Silver P.A."/>
            <person name="Usadel B."/>
            <person name="Rutherford A.W."/>
            <person name="Friesen M."/>
            <person name="Prell J."/>
        </authorList>
    </citation>
    <scope>NUCLEOTIDE SEQUENCE [LARGE SCALE GENOMIC DNA]</scope>
    <source>
        <strain evidence="6">H1</strain>
    </source>
</reference>
<dbReference type="Proteomes" id="UP000070659">
    <property type="component" value="Unassembled WGS sequence"/>
</dbReference>
<feature type="transmembrane region" description="Helical" evidence="1">
    <location>
        <begin position="87"/>
        <end position="105"/>
    </location>
</feature>
<reference evidence="3" key="4">
    <citation type="submission" date="2015-04" db="EMBL/GenBank/DDBJ databases">
        <title>Physiological reanalysis, assessment of diazotrophy, and genome sequences of multiple isolates of Streptomyces thermoautotrophicus.</title>
        <authorList>
            <person name="MacKellar D.C."/>
            <person name="Lieber L."/>
            <person name="Norman J."/>
            <person name="Bolger A."/>
            <person name="Tobin C."/>
            <person name="Murray J.W."/>
            <person name="Woodward J."/>
            <person name="Friesen M."/>
            <person name="Prell J."/>
        </authorList>
    </citation>
    <scope>NUCLEOTIDE SEQUENCE [LARGE SCALE GENOMIC DNA]</scope>
    <source>
        <strain evidence="3">H1</strain>
    </source>
</reference>
<comment type="caution">
    <text evidence="3">The sequence shown here is derived from an EMBL/GenBank/DDBJ whole genome shotgun (WGS) entry which is preliminary data.</text>
</comment>
<reference evidence="4 8" key="2">
    <citation type="submission" date="2015-02" db="EMBL/GenBank/DDBJ databases">
        <title>Physiological reanalysis, assessment of diazotrophy, and genome sequences of multiple isolates of Streptomyces thermoautotrophicus.</title>
        <authorList>
            <person name="MacKellar D.C."/>
            <person name="Lieber L."/>
            <person name="Norman J."/>
            <person name="Bolger A."/>
            <person name="Tobin C."/>
            <person name="Murray J.W."/>
            <person name="Prell J."/>
        </authorList>
    </citation>
    <scope>NUCLEOTIDE SEQUENCE [LARGE SCALE GENOMIC DNA]</scope>
    <source>
        <strain evidence="4 8">UBT1</strain>
    </source>
</reference>
<keyword evidence="6" id="KW-1185">Reference proteome</keyword>
<gene>
    <name evidence="3" type="ORF">LI90_1006</name>
    <name evidence="4" type="ORF">TH66_09800</name>
    <name evidence="5" type="ORF">TR74_20555</name>
</gene>
<dbReference type="STRING" id="1469144.LI90_1006"/>
<feature type="transmembrane region" description="Helical" evidence="1">
    <location>
        <begin position="112"/>
        <end position="129"/>
    </location>
</feature>
<feature type="transmembrane region" description="Helical" evidence="1">
    <location>
        <begin position="12"/>
        <end position="34"/>
    </location>
</feature>
<sequence length="153" mass="16308">MFDTFLGLPLHVLVVHAAVAGIPVATVLTAAVAVRRPWRERLIWPVAVFDLVMLGVTYLARESGEAFLRRIGESSAVTEHREIAGSLPYYVLALCATSLFLALFCRRRRGPLGGLVSLVAVAVAAATLVQTARAGHSGSQAAWGDIVRSTSGR</sequence>
<organism evidence="3 6">
    <name type="scientific">Carbonactinospora thermoautotrophica</name>
    <dbReference type="NCBI Taxonomy" id="1469144"/>
    <lineage>
        <taxon>Bacteria</taxon>
        <taxon>Bacillati</taxon>
        <taxon>Actinomycetota</taxon>
        <taxon>Actinomycetes</taxon>
        <taxon>Kitasatosporales</taxon>
        <taxon>Carbonactinosporaceae</taxon>
        <taxon>Carbonactinospora</taxon>
    </lineage>
</organism>
<keyword evidence="1" id="KW-0472">Membrane</keyword>
<dbReference type="EMBL" id="LAXD01000001">
    <property type="protein sequence ID" value="KWW99371.1"/>
    <property type="molecule type" value="Genomic_DNA"/>
</dbReference>
<proteinExistence type="predicted"/>
<dbReference type="EMBL" id="JYIK01001083">
    <property type="protein sequence ID" value="KWX06907.1"/>
    <property type="molecule type" value="Genomic_DNA"/>
</dbReference>
<reference evidence="7" key="1">
    <citation type="submission" date="2015-02" db="EMBL/GenBank/DDBJ databases">
        <title>Physiological reanalysis, assessment of diazotrophy, and genome sequences of multiple isolates of Streptomyces thermoautotrophicus.</title>
        <authorList>
            <person name="MacKellar D.C."/>
            <person name="Lieber L."/>
            <person name="Norman J."/>
            <person name="Bolger A."/>
            <person name="Tobin C."/>
            <person name="Murray J.W."/>
            <person name="Friesen M."/>
            <person name="Prell J."/>
        </authorList>
    </citation>
    <scope>NUCLEOTIDE SEQUENCE [LARGE SCALE GENOMIC DNA]</scope>
    <source>
        <strain evidence="7">UBT1</strain>
    </source>
</reference>
<dbReference type="PATRIC" id="fig|1469144.10.peg.1123"/>
<evidence type="ECO:0000259" key="2">
    <source>
        <dbReference type="Pfam" id="PF09990"/>
    </source>
</evidence>
<dbReference type="OrthoDB" id="4948879at2"/>
<protein>
    <recommendedName>
        <fullName evidence="2">DUF2231 domain-containing protein</fullName>
    </recommendedName>
</protein>
<dbReference type="InterPro" id="IPR019251">
    <property type="entry name" value="DUF2231_TM"/>
</dbReference>
<feature type="transmembrane region" description="Helical" evidence="1">
    <location>
        <begin position="41"/>
        <end position="60"/>
    </location>
</feature>
<evidence type="ECO:0000256" key="1">
    <source>
        <dbReference type="SAM" id="Phobius"/>
    </source>
</evidence>
<evidence type="ECO:0000313" key="3">
    <source>
        <dbReference type="EMBL" id="KWW99371.1"/>
    </source>
</evidence>
<keyword evidence="1" id="KW-1133">Transmembrane helix</keyword>
<keyword evidence="1" id="KW-0812">Transmembrane</keyword>
<evidence type="ECO:0000313" key="7">
    <source>
        <dbReference type="Proteomes" id="UP000070598"/>
    </source>
</evidence>